<dbReference type="Proteomes" id="UP000605846">
    <property type="component" value="Unassembled WGS sequence"/>
</dbReference>
<protein>
    <recommendedName>
        <fullName evidence="9">Cytochrome P450</fullName>
    </recommendedName>
</protein>
<feature type="binding site" description="axial binding residue" evidence="5">
    <location>
        <position position="452"/>
    </location>
    <ligand>
        <name>heme</name>
        <dbReference type="ChEBI" id="CHEBI:30413"/>
    </ligand>
    <ligandPart>
        <name>Fe</name>
        <dbReference type="ChEBI" id="CHEBI:18248"/>
    </ligandPart>
</feature>
<keyword evidence="8" id="KW-1185">Reference proteome</keyword>
<dbReference type="InterPro" id="IPR017972">
    <property type="entry name" value="Cyt_P450_CS"/>
</dbReference>
<sequence length="520" mass="59161">MPLLIQHIAENAKRIQQDHPHAVLGVISAAVALVVLRATTRLIKFDSGKDGVPLPSPGISLPLIGHVLSLYPSPHFKLIEWSKKYGPIYQISLGSRNAVVLNNSEVSRDLLEINGQFNSDRNPGTLMKLTGADGSAFSWADDTPYLRKCRRLMQAFVSKSAIEKKYPELHNEETFELLQNIYRYGTQPQGFRIFRHSYLYTTNLAMRFMYGCHYPSTEDPDYRELQEMAADFAELANYLLFEFPKPAYLFLGRLKKWASSTQVRYQKVMGRYNTTLKNAIAKGEAVDCLMGDIIKLQEKEGLTDIDVNNIAATVYIAAVDTTSITAQNLYLVLVNRPDVQRKAQEELDRVVGNRMPRDDDIKNLPYIQAMVEEIMRFRPPLLLNLPHSARTDQVYKGYKIPAGSVYIHNIYSCNHDPSVYPNPDKFDPDRFYNPEQPVQRYHWTFGAGRRLCPGNQFAEKSLYLTTARVLWAFTLVKPRDANGNEIEVPITDVISPISHPPDVDITFVPRQDNLAEMLSL</sequence>
<comment type="similarity">
    <text evidence="6">Belongs to the cytochrome P450 family.</text>
</comment>
<keyword evidence="4 6" id="KW-0503">Monooxygenase</keyword>
<dbReference type="PANTHER" id="PTHR46300:SF2">
    <property type="entry name" value="CYTOCHROME P450 MONOOXYGENASE ALNH-RELATED"/>
    <property type="match status" value="1"/>
</dbReference>
<evidence type="ECO:0000256" key="5">
    <source>
        <dbReference type="PIRSR" id="PIRSR602401-1"/>
    </source>
</evidence>
<keyword evidence="5 6" id="KW-0349">Heme</keyword>
<evidence type="ECO:0000256" key="2">
    <source>
        <dbReference type="ARBA" id="ARBA00023002"/>
    </source>
</evidence>
<keyword evidence="2 6" id="KW-0560">Oxidoreductase</keyword>
<dbReference type="AlphaFoldDB" id="A0A8H7EUT3"/>
<evidence type="ECO:0000256" key="3">
    <source>
        <dbReference type="ARBA" id="ARBA00023004"/>
    </source>
</evidence>
<proteinExistence type="inferred from homology"/>
<gene>
    <name evidence="7" type="ORF">EC973_005323</name>
</gene>
<dbReference type="PANTHER" id="PTHR46300">
    <property type="entry name" value="P450, PUTATIVE (EUROFUNG)-RELATED-RELATED"/>
    <property type="match status" value="1"/>
</dbReference>
<dbReference type="Pfam" id="PF00067">
    <property type="entry name" value="p450"/>
    <property type="match status" value="1"/>
</dbReference>
<dbReference type="InterPro" id="IPR001128">
    <property type="entry name" value="Cyt_P450"/>
</dbReference>
<dbReference type="InterPro" id="IPR002401">
    <property type="entry name" value="Cyt_P450_E_grp-I"/>
</dbReference>
<dbReference type="GO" id="GO:0004497">
    <property type="term" value="F:monooxygenase activity"/>
    <property type="evidence" value="ECO:0007669"/>
    <property type="project" value="UniProtKB-KW"/>
</dbReference>
<accession>A0A8H7EUT3</accession>
<dbReference type="Gene3D" id="1.10.630.10">
    <property type="entry name" value="Cytochrome P450"/>
    <property type="match status" value="1"/>
</dbReference>
<dbReference type="InterPro" id="IPR050364">
    <property type="entry name" value="Cytochrome_P450_fung"/>
</dbReference>
<evidence type="ECO:0000313" key="7">
    <source>
        <dbReference type="EMBL" id="KAF7728928.1"/>
    </source>
</evidence>
<dbReference type="OrthoDB" id="3934656at2759"/>
<dbReference type="PRINTS" id="PR00385">
    <property type="entry name" value="P450"/>
</dbReference>
<evidence type="ECO:0008006" key="9">
    <source>
        <dbReference type="Google" id="ProtNLM"/>
    </source>
</evidence>
<dbReference type="EMBL" id="JABAYA010000030">
    <property type="protein sequence ID" value="KAF7728928.1"/>
    <property type="molecule type" value="Genomic_DNA"/>
</dbReference>
<organism evidence="7 8">
    <name type="scientific">Apophysomyces ossiformis</name>
    <dbReference type="NCBI Taxonomy" id="679940"/>
    <lineage>
        <taxon>Eukaryota</taxon>
        <taxon>Fungi</taxon>
        <taxon>Fungi incertae sedis</taxon>
        <taxon>Mucoromycota</taxon>
        <taxon>Mucoromycotina</taxon>
        <taxon>Mucoromycetes</taxon>
        <taxon>Mucorales</taxon>
        <taxon>Mucorineae</taxon>
        <taxon>Mucoraceae</taxon>
        <taxon>Apophysomyces</taxon>
    </lineage>
</organism>
<dbReference type="GO" id="GO:0016705">
    <property type="term" value="F:oxidoreductase activity, acting on paired donors, with incorporation or reduction of molecular oxygen"/>
    <property type="evidence" value="ECO:0007669"/>
    <property type="project" value="InterPro"/>
</dbReference>
<dbReference type="GO" id="GO:0005506">
    <property type="term" value="F:iron ion binding"/>
    <property type="evidence" value="ECO:0007669"/>
    <property type="project" value="InterPro"/>
</dbReference>
<dbReference type="InterPro" id="IPR036396">
    <property type="entry name" value="Cyt_P450_sf"/>
</dbReference>
<dbReference type="PROSITE" id="PS00086">
    <property type="entry name" value="CYTOCHROME_P450"/>
    <property type="match status" value="1"/>
</dbReference>
<name>A0A8H7EUT3_9FUNG</name>
<comment type="caution">
    <text evidence="7">The sequence shown here is derived from an EMBL/GenBank/DDBJ whole genome shotgun (WGS) entry which is preliminary data.</text>
</comment>
<evidence type="ECO:0000256" key="4">
    <source>
        <dbReference type="ARBA" id="ARBA00023033"/>
    </source>
</evidence>
<evidence type="ECO:0000256" key="6">
    <source>
        <dbReference type="RuleBase" id="RU000461"/>
    </source>
</evidence>
<reference evidence="7" key="1">
    <citation type="submission" date="2020-01" db="EMBL/GenBank/DDBJ databases">
        <title>Genome Sequencing of Three Apophysomyces-Like Fungal Strains Confirms a Novel Fungal Genus in the Mucoromycota with divergent Burkholderia-like Endosymbiotic Bacteria.</title>
        <authorList>
            <person name="Stajich J.E."/>
            <person name="Macias A.M."/>
            <person name="Carter-House D."/>
            <person name="Lovett B."/>
            <person name="Kasson L.R."/>
            <person name="Berry K."/>
            <person name="Grigoriev I."/>
            <person name="Chang Y."/>
            <person name="Spatafora J."/>
            <person name="Kasson M.T."/>
        </authorList>
    </citation>
    <scope>NUCLEOTIDE SEQUENCE</scope>
    <source>
        <strain evidence="7">NRRL A-21654</strain>
    </source>
</reference>
<dbReference type="GO" id="GO:0020037">
    <property type="term" value="F:heme binding"/>
    <property type="evidence" value="ECO:0007669"/>
    <property type="project" value="InterPro"/>
</dbReference>
<evidence type="ECO:0000313" key="8">
    <source>
        <dbReference type="Proteomes" id="UP000605846"/>
    </source>
</evidence>
<comment type="cofactor">
    <cofactor evidence="5">
        <name>heme</name>
        <dbReference type="ChEBI" id="CHEBI:30413"/>
    </cofactor>
</comment>
<keyword evidence="3 5" id="KW-0408">Iron</keyword>
<keyword evidence="1 5" id="KW-0479">Metal-binding</keyword>
<dbReference type="PRINTS" id="PR00463">
    <property type="entry name" value="EP450I"/>
</dbReference>
<dbReference type="SUPFAM" id="SSF48264">
    <property type="entry name" value="Cytochrome P450"/>
    <property type="match status" value="1"/>
</dbReference>
<evidence type="ECO:0000256" key="1">
    <source>
        <dbReference type="ARBA" id="ARBA00022723"/>
    </source>
</evidence>